<dbReference type="SMART" id="SM00387">
    <property type="entry name" value="HATPase_c"/>
    <property type="match status" value="1"/>
</dbReference>
<evidence type="ECO:0000259" key="3">
    <source>
        <dbReference type="PROSITE" id="PS50109"/>
    </source>
</evidence>
<dbReference type="SMART" id="SM00388">
    <property type="entry name" value="HisKA"/>
    <property type="match status" value="1"/>
</dbReference>
<keyword evidence="7" id="KW-1185">Reference proteome</keyword>
<dbReference type="InterPro" id="IPR035965">
    <property type="entry name" value="PAS-like_dom_sf"/>
</dbReference>
<evidence type="ECO:0000313" key="7">
    <source>
        <dbReference type="Proteomes" id="UP000033647"/>
    </source>
</evidence>
<keyword evidence="6" id="KW-0418">Kinase</keyword>
<sequence>MDDESAEMEERRKLPVELKGLVDFLDWEEVPNAIVRIGGTVGTQDVVYLNPAFAQLVEREEEITDLTEAIRRSWTTQEEKWAFHGKDLEGKRWRTKLTGEYCVATAIGQRQDSTGRNASNGTAIVNEHETSEENDSSQSLDWTRHPITSPSAWIESIRTMDWTSTAIGPMSSWCPTLRQYMLHIMSNPEPRLLIWGESMTFIYNEACVEFFGEKHPHVQGKGVQEAWSEIWEPISPMIKAAYAGQTVKLAGSSQFIERHGYTEETYWDFAMVPIVGPHGHGIGLIDEITETTSMITADRRRRFVNELSEKMQTAATLPAVWAAVLECIESASPDLPFAMLYTVADDLDDEADGTTSDYAASVESQQPSRLKKCVLTGTVGVSDDNAEAVETFRLHDAEHPSSIAGRCYEAYKGGKAIHLSSSEGTLPESLRDPIPGRSFDNGIRTAIVCPLGSAMSSDIVGFLVLGLNPRAPFNSEYKIFLHVAVEMIEKAAALISLPEEQRRAQKLADDITSALTQQLRLSNIQAEKNEAKFSRMADSAPIGMFMFGPDGKTIYTNKAYKDLLGVDNGEETAITSQEQFNSWGELLHADDLDLFLTAWARVTDEKVPITFEYRLKRPWSSIDKSTGQNTSGETWLHATAFPEIAPDGSVTTVQGWLTDISHRKFSENLLSQKLEDALENKRQTENFIDMTSHEMRNPLSAILQSADSILSTLSATGMPILNEDLVLPAEVAEEIVDAAQVIVLCAQHQKRIVDDILTLSKLDASLLVISPDKVQVPALIKKALKMYEAEIERADIDAQLQIEPTYEDLKVDWVVLDPSRLLQVVINLLTNSIKFTQYSSTRKIKICIGASRQRPSGQHHGISFVPPRFNRPCKTPAAEWGHGEDIYLQVAVYDTGRGLNDDEMKVLFGRFQQASPKTYQHYGGSGLGLFISRELCELQCGQIGVSSKDGQTVFTFYVRAKRWLNDDHLTQAPANAFASASASPIAYSRRGSIVMNPPEDQMEASAPLPDGSTVTTFKPLSRQPSYTKTSLQLVTEQTDNQVDAATMTSPTATPTSASTRPPQLHVLIVEDNTINARVMSQQLRRAGCVVHIANHGGECLEFLDRSSFCAPTPPSTPTSPSGPPTPLSIILLDLEMPTMDGLTCIRHIRERQANGRLVGHVPVIAVTANARSEQIHFAIEAGMDQVVTKPFRIPELVPRMEGLVGEILAGLKMNGG</sequence>
<dbReference type="Gene3D" id="3.30.450.20">
    <property type="entry name" value="PAS domain"/>
    <property type="match status" value="2"/>
</dbReference>
<evidence type="ECO:0000259" key="4">
    <source>
        <dbReference type="PROSITE" id="PS50110"/>
    </source>
</evidence>
<accession>A0A0F4GXZ3</accession>
<dbReference type="CDD" id="cd17546">
    <property type="entry name" value="REC_hyHK_CKI1_RcsC-like"/>
    <property type="match status" value="1"/>
</dbReference>
<dbReference type="SUPFAM" id="SSF47384">
    <property type="entry name" value="Homodimeric domain of signal transducing histidine kinase"/>
    <property type="match status" value="1"/>
</dbReference>
<dbReference type="InterPro" id="IPR003594">
    <property type="entry name" value="HATPase_dom"/>
</dbReference>
<dbReference type="PANTHER" id="PTHR43719">
    <property type="entry name" value="TWO-COMPONENT HISTIDINE KINASE"/>
    <property type="match status" value="1"/>
</dbReference>
<dbReference type="PROSITE" id="PS50112">
    <property type="entry name" value="PAS"/>
    <property type="match status" value="1"/>
</dbReference>
<dbReference type="InterPro" id="IPR036097">
    <property type="entry name" value="HisK_dim/P_sf"/>
</dbReference>
<dbReference type="AlphaFoldDB" id="A0A0F4GXZ3"/>
<dbReference type="InterPro" id="IPR005467">
    <property type="entry name" value="His_kinase_dom"/>
</dbReference>
<keyword evidence="1 2" id="KW-0597">Phosphoprotein</keyword>
<organism evidence="6 7">
    <name type="scientific">Zymoseptoria brevis</name>
    <dbReference type="NCBI Taxonomy" id="1047168"/>
    <lineage>
        <taxon>Eukaryota</taxon>
        <taxon>Fungi</taxon>
        <taxon>Dikarya</taxon>
        <taxon>Ascomycota</taxon>
        <taxon>Pezizomycotina</taxon>
        <taxon>Dothideomycetes</taxon>
        <taxon>Dothideomycetidae</taxon>
        <taxon>Mycosphaerellales</taxon>
        <taxon>Mycosphaerellaceae</taxon>
        <taxon>Zymoseptoria</taxon>
    </lineage>
</organism>
<reference evidence="6 7" key="1">
    <citation type="submission" date="2015-03" db="EMBL/GenBank/DDBJ databases">
        <title>RNA-seq based gene annotation and comparative genomics of four Zymoseptoria species reveal species-specific pathogenicity related genes and transposable element activity.</title>
        <authorList>
            <person name="Grandaubert J."/>
            <person name="Bhattacharyya A."/>
            <person name="Stukenbrock E.H."/>
        </authorList>
    </citation>
    <scope>NUCLEOTIDE SEQUENCE [LARGE SCALE GENOMIC DNA]</scope>
    <source>
        <strain evidence="6 7">Zb18110</strain>
    </source>
</reference>
<comment type="caution">
    <text evidence="6">The sequence shown here is derived from an EMBL/GenBank/DDBJ whole genome shotgun (WGS) entry which is preliminary data.</text>
</comment>
<dbReference type="SMART" id="SM00448">
    <property type="entry name" value="REC"/>
    <property type="match status" value="1"/>
</dbReference>
<dbReference type="PRINTS" id="PR00344">
    <property type="entry name" value="BCTRLSENSOR"/>
</dbReference>
<dbReference type="SUPFAM" id="SSF52172">
    <property type="entry name" value="CheY-like"/>
    <property type="match status" value="1"/>
</dbReference>
<dbReference type="SUPFAM" id="SSF55874">
    <property type="entry name" value="ATPase domain of HSP90 chaperone/DNA topoisomerase II/histidine kinase"/>
    <property type="match status" value="1"/>
</dbReference>
<dbReference type="Gene3D" id="3.30.565.10">
    <property type="entry name" value="Histidine kinase-like ATPase, C-terminal domain"/>
    <property type="match status" value="1"/>
</dbReference>
<dbReference type="Pfam" id="PF13188">
    <property type="entry name" value="PAS_8"/>
    <property type="match status" value="1"/>
</dbReference>
<dbReference type="STRING" id="1047168.A0A0F4GXZ3"/>
<evidence type="ECO:0000259" key="5">
    <source>
        <dbReference type="PROSITE" id="PS50112"/>
    </source>
</evidence>
<dbReference type="Pfam" id="PF00512">
    <property type="entry name" value="HisKA"/>
    <property type="match status" value="1"/>
</dbReference>
<dbReference type="InterPro" id="IPR003661">
    <property type="entry name" value="HisK_dim/P_dom"/>
</dbReference>
<dbReference type="Gene3D" id="1.10.287.130">
    <property type="match status" value="1"/>
</dbReference>
<keyword evidence="6" id="KW-0808">Transferase</keyword>
<dbReference type="InterPro" id="IPR004358">
    <property type="entry name" value="Sig_transdc_His_kin-like_C"/>
</dbReference>
<dbReference type="InterPro" id="IPR036890">
    <property type="entry name" value="HATPase_C_sf"/>
</dbReference>
<dbReference type="InterPro" id="IPR000014">
    <property type="entry name" value="PAS"/>
</dbReference>
<dbReference type="Proteomes" id="UP000033647">
    <property type="component" value="Unassembled WGS sequence"/>
</dbReference>
<dbReference type="PANTHER" id="PTHR43719:SF30">
    <property type="entry name" value="TWO-COMPONENT SYSTEM RESPONSE REGULATOR"/>
    <property type="match status" value="1"/>
</dbReference>
<dbReference type="EMBL" id="LAFY01000296">
    <property type="protein sequence ID" value="KJY01061.1"/>
    <property type="molecule type" value="Genomic_DNA"/>
</dbReference>
<dbReference type="Pfam" id="PF00072">
    <property type="entry name" value="Response_reg"/>
    <property type="match status" value="1"/>
</dbReference>
<dbReference type="GO" id="GO:0000155">
    <property type="term" value="F:phosphorelay sensor kinase activity"/>
    <property type="evidence" value="ECO:0007669"/>
    <property type="project" value="InterPro"/>
</dbReference>
<dbReference type="CDD" id="cd00082">
    <property type="entry name" value="HisKA"/>
    <property type="match status" value="1"/>
</dbReference>
<evidence type="ECO:0000313" key="6">
    <source>
        <dbReference type="EMBL" id="KJY01061.1"/>
    </source>
</evidence>
<feature type="domain" description="Response regulatory" evidence="4">
    <location>
        <begin position="1065"/>
        <end position="1204"/>
    </location>
</feature>
<name>A0A0F4GXZ3_9PEZI</name>
<dbReference type="PROSITE" id="PS50109">
    <property type="entry name" value="HIS_KIN"/>
    <property type="match status" value="1"/>
</dbReference>
<gene>
    <name evidence="6" type="ORF">TI39_contig304g00002</name>
</gene>
<dbReference type="PROSITE" id="PS50110">
    <property type="entry name" value="RESPONSE_REGULATORY"/>
    <property type="match status" value="1"/>
</dbReference>
<feature type="domain" description="PAS" evidence="5">
    <location>
        <begin position="529"/>
        <end position="606"/>
    </location>
</feature>
<dbReference type="SUPFAM" id="SSF55785">
    <property type="entry name" value="PYP-like sensor domain (PAS domain)"/>
    <property type="match status" value="1"/>
</dbReference>
<evidence type="ECO:0000256" key="1">
    <source>
        <dbReference type="ARBA" id="ARBA00022553"/>
    </source>
</evidence>
<protein>
    <submittedName>
        <fullName evidence="6">Histidine kinase group protein</fullName>
    </submittedName>
</protein>
<dbReference type="Pfam" id="PF02518">
    <property type="entry name" value="HATPase_c"/>
    <property type="match status" value="1"/>
</dbReference>
<dbReference type="InterPro" id="IPR011006">
    <property type="entry name" value="CheY-like_superfamily"/>
</dbReference>
<dbReference type="CDD" id="cd00130">
    <property type="entry name" value="PAS"/>
    <property type="match status" value="1"/>
</dbReference>
<evidence type="ECO:0000256" key="2">
    <source>
        <dbReference type="PROSITE-ProRule" id="PRU00169"/>
    </source>
</evidence>
<feature type="domain" description="Histidine kinase" evidence="3">
    <location>
        <begin position="690"/>
        <end position="962"/>
    </location>
</feature>
<dbReference type="InterPro" id="IPR050956">
    <property type="entry name" value="2C_system_His_kinase"/>
</dbReference>
<proteinExistence type="predicted"/>
<dbReference type="SMART" id="SM00091">
    <property type="entry name" value="PAS"/>
    <property type="match status" value="1"/>
</dbReference>
<dbReference type="OrthoDB" id="60033at2759"/>
<feature type="modified residue" description="4-aspartylphosphate" evidence="2">
    <location>
        <position position="1133"/>
    </location>
</feature>
<dbReference type="InterPro" id="IPR001789">
    <property type="entry name" value="Sig_transdc_resp-reg_receiver"/>
</dbReference>
<dbReference type="Gene3D" id="3.40.50.2300">
    <property type="match status" value="1"/>
</dbReference>